<dbReference type="Proteomes" id="UP001320119">
    <property type="component" value="Chromosome"/>
</dbReference>
<evidence type="ECO:0000313" key="2">
    <source>
        <dbReference type="Proteomes" id="UP001320119"/>
    </source>
</evidence>
<dbReference type="KEGG" id="marq:MARGE09_P2862"/>
<dbReference type="SUPFAM" id="SSF52540">
    <property type="entry name" value="P-loop containing nucleoside triphosphate hydrolases"/>
    <property type="match status" value="1"/>
</dbReference>
<sequence>MRLISQNTRLIGANSLRGDLNTISALAKGYAALIPDDVGGTKLDRSSLVDKLSSKLKKVRLVQITGLPGSGKSVLVRSEVQRSLEIGPTLFLKAEQLEGTGWISYAASQGLSGVSLETLLVEVGASGTPILFIDAIDRIEKSQQPIVLDLFRVITQSKLLDNWKIVVSLRDTGIEVLRNWLENFLSQETIETLPVNHLNDDEAEILAKAKPHLRSLLFGVQQVQEIVRRPFFAKILDQGYRGDARTTKFVPGSEIDLIEHWWLRGGYDADGKNVLLRQRVLLELARIRSRELSKPIRISQLGSVDQIDGLIADGILQQVR</sequence>
<reference evidence="1 2" key="1">
    <citation type="journal article" date="2022" name="IScience">
        <title>An ultrasensitive nanofiber-based assay for enzymatic hydrolysis and deep-sea microbial degradation of cellulose.</title>
        <authorList>
            <person name="Tsudome M."/>
            <person name="Tachioka M."/>
            <person name="Miyazaki M."/>
            <person name="Uchimura K."/>
            <person name="Tsuda M."/>
            <person name="Takaki Y."/>
            <person name="Deguchi S."/>
        </authorList>
    </citation>
    <scope>NUCLEOTIDE SEQUENCE [LARGE SCALE GENOMIC DNA]</scope>
    <source>
        <strain evidence="1 2">GE09</strain>
    </source>
</reference>
<accession>A0AAN1WJ89</accession>
<protein>
    <submittedName>
        <fullName evidence="1">Uncharacterized protein</fullName>
    </submittedName>
</protein>
<evidence type="ECO:0000313" key="1">
    <source>
        <dbReference type="EMBL" id="BCD98661.1"/>
    </source>
</evidence>
<dbReference type="InterPro" id="IPR027417">
    <property type="entry name" value="P-loop_NTPase"/>
</dbReference>
<keyword evidence="2" id="KW-1185">Reference proteome</keyword>
<name>A0AAN1WJ89_9GAMM</name>
<organism evidence="1 2">
    <name type="scientific">Marinagarivorans cellulosilyticus</name>
    <dbReference type="NCBI Taxonomy" id="2721545"/>
    <lineage>
        <taxon>Bacteria</taxon>
        <taxon>Pseudomonadati</taxon>
        <taxon>Pseudomonadota</taxon>
        <taxon>Gammaproteobacteria</taxon>
        <taxon>Cellvibrionales</taxon>
        <taxon>Cellvibrionaceae</taxon>
        <taxon>Marinagarivorans</taxon>
    </lineage>
</organism>
<proteinExistence type="predicted"/>
<dbReference type="AlphaFoldDB" id="A0AAN1WJ89"/>
<gene>
    <name evidence="1" type="ORF">MARGE09_P2862</name>
</gene>
<dbReference type="EMBL" id="AP023086">
    <property type="protein sequence ID" value="BCD98661.1"/>
    <property type="molecule type" value="Genomic_DNA"/>
</dbReference>